<dbReference type="EMBL" id="NVVJ01000035">
    <property type="protein sequence ID" value="PCJ23694.1"/>
    <property type="molecule type" value="Genomic_DNA"/>
</dbReference>
<dbReference type="InterPro" id="IPR050251">
    <property type="entry name" value="HpcH-HpaI_aldolase"/>
</dbReference>
<evidence type="ECO:0000313" key="5">
    <source>
        <dbReference type="EMBL" id="PCJ23694.1"/>
    </source>
</evidence>
<dbReference type="Pfam" id="PF03328">
    <property type="entry name" value="HpcH_HpaI"/>
    <property type="match status" value="1"/>
</dbReference>
<dbReference type="PANTHER" id="PTHR30502:SF0">
    <property type="entry name" value="PHOSPHOENOLPYRUVATE CARBOXYLASE FAMILY PROTEIN"/>
    <property type="match status" value="1"/>
</dbReference>
<evidence type="ECO:0000256" key="2">
    <source>
        <dbReference type="ARBA" id="ARBA00022723"/>
    </source>
</evidence>
<dbReference type="GO" id="GO:0046872">
    <property type="term" value="F:metal ion binding"/>
    <property type="evidence" value="ECO:0007669"/>
    <property type="project" value="UniProtKB-KW"/>
</dbReference>
<dbReference type="GO" id="GO:0005737">
    <property type="term" value="C:cytoplasm"/>
    <property type="evidence" value="ECO:0007669"/>
    <property type="project" value="TreeGrafter"/>
</dbReference>
<gene>
    <name evidence="5" type="ORF">COA96_11105</name>
</gene>
<dbReference type="AlphaFoldDB" id="A0A2A5AWK4"/>
<dbReference type="Proteomes" id="UP000218327">
    <property type="component" value="Unassembled WGS sequence"/>
</dbReference>
<sequence>MWATEMEKLSVTRISNQRATRCLQSRLLSVLAVVSLLFSTNLSAQGRDTQGRGTPYINTIIERFEAGLPSFQGPGEHWCNLPGIEGNPFSYPLIEQALIDLKPPGADKPDCFPVVRIDYQADQEYKHIVASLLNRGLGGIIIPTLDSVGDVINAVAAMRLPPRRNAPENLRYPYGVRGWNAGPAYRYWGLNADQYATIADVWPLNPQGELMVFIMIETPTAVREIRNILAVPGLSGVLIGAADLSMSMGLGKPGPDYFHPEVEAAVAEVAAACVEMGKLCGAYINPAEGVCPDTVCGVEYRVKQGFRLFTTGRRNYTGP</sequence>
<evidence type="ECO:0000256" key="1">
    <source>
        <dbReference type="ARBA" id="ARBA00005568"/>
    </source>
</evidence>
<dbReference type="InterPro" id="IPR005000">
    <property type="entry name" value="Aldolase/citrate-lyase_domain"/>
</dbReference>
<name>A0A2A5AWK4_9GAMM</name>
<evidence type="ECO:0000259" key="4">
    <source>
        <dbReference type="Pfam" id="PF03328"/>
    </source>
</evidence>
<dbReference type="PANTHER" id="PTHR30502">
    <property type="entry name" value="2-KETO-3-DEOXY-L-RHAMNONATE ALDOLASE"/>
    <property type="match status" value="1"/>
</dbReference>
<accession>A0A2A5AWK4</accession>
<proteinExistence type="inferred from homology"/>
<dbReference type="InterPro" id="IPR040442">
    <property type="entry name" value="Pyrv_kinase-like_dom_sf"/>
</dbReference>
<dbReference type="GO" id="GO:0016832">
    <property type="term" value="F:aldehyde-lyase activity"/>
    <property type="evidence" value="ECO:0007669"/>
    <property type="project" value="TreeGrafter"/>
</dbReference>
<keyword evidence="2" id="KW-0479">Metal-binding</keyword>
<feature type="domain" description="HpcH/HpaI aldolase/citrate lyase" evidence="4">
    <location>
        <begin position="111"/>
        <end position="277"/>
    </location>
</feature>
<comment type="similarity">
    <text evidence="1">Belongs to the HpcH/HpaI aldolase family.</text>
</comment>
<evidence type="ECO:0000313" key="6">
    <source>
        <dbReference type="Proteomes" id="UP000218327"/>
    </source>
</evidence>
<dbReference type="SUPFAM" id="SSF51621">
    <property type="entry name" value="Phosphoenolpyruvate/pyruvate domain"/>
    <property type="match status" value="1"/>
</dbReference>
<comment type="caution">
    <text evidence="5">The sequence shown here is derived from an EMBL/GenBank/DDBJ whole genome shotgun (WGS) entry which is preliminary data.</text>
</comment>
<keyword evidence="3" id="KW-0456">Lyase</keyword>
<dbReference type="InterPro" id="IPR015813">
    <property type="entry name" value="Pyrv/PenolPyrv_kinase-like_dom"/>
</dbReference>
<reference evidence="6" key="1">
    <citation type="submission" date="2017-08" db="EMBL/GenBank/DDBJ databases">
        <title>A dynamic microbial community with high functional redundancy inhabits the cold, oxic subseafloor aquifer.</title>
        <authorList>
            <person name="Tully B.J."/>
            <person name="Wheat C.G."/>
            <person name="Glazer B.T."/>
            <person name="Huber J.A."/>
        </authorList>
    </citation>
    <scope>NUCLEOTIDE SEQUENCE [LARGE SCALE GENOMIC DNA]</scope>
</reference>
<organism evidence="5 6">
    <name type="scientific">SAR86 cluster bacterium</name>
    <dbReference type="NCBI Taxonomy" id="2030880"/>
    <lineage>
        <taxon>Bacteria</taxon>
        <taxon>Pseudomonadati</taxon>
        <taxon>Pseudomonadota</taxon>
        <taxon>Gammaproteobacteria</taxon>
        <taxon>SAR86 cluster</taxon>
    </lineage>
</organism>
<evidence type="ECO:0000256" key="3">
    <source>
        <dbReference type="ARBA" id="ARBA00023239"/>
    </source>
</evidence>
<protein>
    <recommendedName>
        <fullName evidence="4">HpcH/HpaI aldolase/citrate lyase domain-containing protein</fullName>
    </recommendedName>
</protein>
<dbReference type="Gene3D" id="3.20.20.60">
    <property type="entry name" value="Phosphoenolpyruvate-binding domains"/>
    <property type="match status" value="1"/>
</dbReference>